<keyword evidence="14" id="KW-1185">Reference proteome</keyword>
<keyword evidence="4" id="KW-0808">Transferase</keyword>
<gene>
    <name evidence="13" type="ORF">SAMN04487783_2338</name>
</gene>
<evidence type="ECO:0000256" key="8">
    <source>
        <dbReference type="ARBA" id="ARBA00023012"/>
    </source>
</evidence>
<keyword evidence="6 13" id="KW-0418">Kinase</keyword>
<feature type="transmembrane region" description="Helical" evidence="10">
    <location>
        <begin position="84"/>
        <end position="116"/>
    </location>
</feature>
<evidence type="ECO:0000256" key="7">
    <source>
        <dbReference type="ARBA" id="ARBA00022840"/>
    </source>
</evidence>
<comment type="caution">
    <text evidence="13">The sequence shown here is derived from an EMBL/GenBank/DDBJ whole genome shotgun (WGS) entry which is preliminary data.</text>
</comment>
<dbReference type="Proteomes" id="UP000198506">
    <property type="component" value="Unassembled WGS sequence"/>
</dbReference>
<feature type="domain" description="Signal transduction histidine kinase subgroup 3 dimerisation and phosphoacceptor" evidence="11">
    <location>
        <begin position="210"/>
        <end position="273"/>
    </location>
</feature>
<evidence type="ECO:0000259" key="11">
    <source>
        <dbReference type="Pfam" id="PF07730"/>
    </source>
</evidence>
<dbReference type="EMBL" id="FOZN01000003">
    <property type="protein sequence ID" value="SFS16675.1"/>
    <property type="molecule type" value="Genomic_DNA"/>
</dbReference>
<keyword evidence="10" id="KW-1133">Transmembrane helix</keyword>
<feature type="transmembrane region" description="Helical" evidence="10">
    <location>
        <begin position="62"/>
        <end position="78"/>
    </location>
</feature>
<dbReference type="GO" id="GO:0005524">
    <property type="term" value="F:ATP binding"/>
    <property type="evidence" value="ECO:0007669"/>
    <property type="project" value="UniProtKB-KW"/>
</dbReference>
<dbReference type="CDD" id="cd16917">
    <property type="entry name" value="HATPase_UhpB-NarQ-NarX-like"/>
    <property type="match status" value="1"/>
</dbReference>
<dbReference type="InterPro" id="IPR050482">
    <property type="entry name" value="Sensor_HK_TwoCompSys"/>
</dbReference>
<dbReference type="InterPro" id="IPR055558">
    <property type="entry name" value="DUF7134"/>
</dbReference>
<dbReference type="Pfam" id="PF07730">
    <property type="entry name" value="HisKA_3"/>
    <property type="match status" value="1"/>
</dbReference>
<accession>A0AA94L0D5</accession>
<feature type="transmembrane region" description="Helical" evidence="10">
    <location>
        <begin position="35"/>
        <end position="55"/>
    </location>
</feature>
<dbReference type="GO" id="GO:0000155">
    <property type="term" value="F:phosphorelay sensor kinase activity"/>
    <property type="evidence" value="ECO:0007669"/>
    <property type="project" value="InterPro"/>
</dbReference>
<sequence>MSTEVSPEAEPASAAAPTHPPARPWIDRSALKADGILAAVTVGVLAIPSLLLAIVMTESIQWALSLAVTAAIIVAILLRRTRPVLALAGLTLLALAHVAMHAWMYPVWFGVLVVLYSVGRFSRWPGRLMGFGLALIASLLAAYWLVVETSVQGVETVVGVLDVLAFLWIPPMLLFSVAILTGWGVAAVDRSTAATQVAQVSLRRADQEEERAALARDMHDVVAHSLAVVIAQANGARYTQDPVAKDASLASIASTAKEALGDVRLLLAQLRHTEAPDPIASLAGVDALIERMREAGLDVRLERAGEPVPLPRTADIAAYRILQEALTNALRHGDRDQPVHVRLRGVPLPGGPGGIVVDVHNRLMTALGQHGPGQPGHGVRGMHERARLAGGEAWTGIEDGWFRVRAAFPAGLQ</sequence>
<evidence type="ECO:0000256" key="2">
    <source>
        <dbReference type="ARBA" id="ARBA00012438"/>
    </source>
</evidence>
<feature type="compositionally biased region" description="Low complexity" evidence="9">
    <location>
        <begin position="1"/>
        <end position="17"/>
    </location>
</feature>
<dbReference type="PANTHER" id="PTHR24421:SF10">
    <property type="entry name" value="NITRATE_NITRITE SENSOR PROTEIN NARQ"/>
    <property type="match status" value="1"/>
</dbReference>
<evidence type="ECO:0000256" key="9">
    <source>
        <dbReference type="SAM" id="MobiDB-lite"/>
    </source>
</evidence>
<dbReference type="Pfam" id="PF23539">
    <property type="entry name" value="DUF7134"/>
    <property type="match status" value="1"/>
</dbReference>
<dbReference type="GO" id="GO:0016020">
    <property type="term" value="C:membrane"/>
    <property type="evidence" value="ECO:0007669"/>
    <property type="project" value="InterPro"/>
</dbReference>
<dbReference type="PANTHER" id="PTHR24421">
    <property type="entry name" value="NITRATE/NITRITE SENSOR PROTEIN NARX-RELATED"/>
    <property type="match status" value="1"/>
</dbReference>
<evidence type="ECO:0000313" key="14">
    <source>
        <dbReference type="Proteomes" id="UP000198506"/>
    </source>
</evidence>
<feature type="transmembrane region" description="Helical" evidence="10">
    <location>
        <begin position="166"/>
        <end position="186"/>
    </location>
</feature>
<reference evidence="13 14" key="1">
    <citation type="submission" date="2016-10" db="EMBL/GenBank/DDBJ databases">
        <authorList>
            <person name="Varghese N."/>
            <person name="Submissions S."/>
        </authorList>
    </citation>
    <scope>NUCLEOTIDE SEQUENCE [LARGE SCALE GENOMIC DNA]</scope>
    <source>
        <strain evidence="13 14">IAM 15147</strain>
    </source>
</reference>
<evidence type="ECO:0000256" key="3">
    <source>
        <dbReference type="ARBA" id="ARBA00022553"/>
    </source>
</evidence>
<comment type="catalytic activity">
    <reaction evidence="1">
        <text>ATP + protein L-histidine = ADP + protein N-phospho-L-histidine.</text>
        <dbReference type="EC" id="2.7.13.3"/>
    </reaction>
</comment>
<dbReference type="GO" id="GO:0046983">
    <property type="term" value="F:protein dimerization activity"/>
    <property type="evidence" value="ECO:0007669"/>
    <property type="project" value="InterPro"/>
</dbReference>
<organism evidence="13 14">
    <name type="scientific">Agrococcus baldri</name>
    <dbReference type="NCBI Taxonomy" id="153730"/>
    <lineage>
        <taxon>Bacteria</taxon>
        <taxon>Bacillati</taxon>
        <taxon>Actinomycetota</taxon>
        <taxon>Actinomycetes</taxon>
        <taxon>Micrococcales</taxon>
        <taxon>Microbacteriaceae</taxon>
        <taxon>Agrococcus</taxon>
    </lineage>
</organism>
<evidence type="ECO:0000256" key="1">
    <source>
        <dbReference type="ARBA" id="ARBA00000085"/>
    </source>
</evidence>
<proteinExistence type="predicted"/>
<evidence type="ECO:0000256" key="6">
    <source>
        <dbReference type="ARBA" id="ARBA00022777"/>
    </source>
</evidence>
<dbReference type="RefSeq" id="WP_092918994.1">
    <property type="nucleotide sequence ID" value="NZ_FOZN01000003.1"/>
</dbReference>
<keyword evidence="3" id="KW-0597">Phosphoprotein</keyword>
<protein>
    <recommendedName>
        <fullName evidence="2">histidine kinase</fullName>
        <ecNumber evidence="2">2.7.13.3</ecNumber>
    </recommendedName>
</protein>
<feature type="region of interest" description="Disordered" evidence="9">
    <location>
        <begin position="1"/>
        <end position="21"/>
    </location>
</feature>
<dbReference type="Gene3D" id="3.30.565.10">
    <property type="entry name" value="Histidine kinase-like ATPase, C-terminal domain"/>
    <property type="match status" value="1"/>
</dbReference>
<keyword evidence="10" id="KW-0812">Transmembrane</keyword>
<evidence type="ECO:0000256" key="5">
    <source>
        <dbReference type="ARBA" id="ARBA00022741"/>
    </source>
</evidence>
<evidence type="ECO:0000256" key="10">
    <source>
        <dbReference type="SAM" id="Phobius"/>
    </source>
</evidence>
<dbReference type="InterPro" id="IPR011712">
    <property type="entry name" value="Sig_transdc_His_kin_sub3_dim/P"/>
</dbReference>
<feature type="transmembrane region" description="Helical" evidence="10">
    <location>
        <begin position="128"/>
        <end position="146"/>
    </location>
</feature>
<keyword evidence="10" id="KW-0472">Membrane</keyword>
<dbReference type="EC" id="2.7.13.3" evidence="2"/>
<dbReference type="Gene3D" id="1.20.5.1930">
    <property type="match status" value="1"/>
</dbReference>
<keyword evidence="5" id="KW-0547">Nucleotide-binding</keyword>
<evidence type="ECO:0000313" key="13">
    <source>
        <dbReference type="EMBL" id="SFS16675.1"/>
    </source>
</evidence>
<keyword evidence="7" id="KW-0067">ATP-binding</keyword>
<name>A0AA94L0D5_9MICO</name>
<keyword evidence="8" id="KW-0902">Two-component regulatory system</keyword>
<dbReference type="InterPro" id="IPR036890">
    <property type="entry name" value="HATPase_C_sf"/>
</dbReference>
<evidence type="ECO:0000256" key="4">
    <source>
        <dbReference type="ARBA" id="ARBA00022679"/>
    </source>
</evidence>
<feature type="domain" description="DUF7134" evidence="12">
    <location>
        <begin position="24"/>
        <end position="163"/>
    </location>
</feature>
<dbReference type="SUPFAM" id="SSF55874">
    <property type="entry name" value="ATPase domain of HSP90 chaperone/DNA topoisomerase II/histidine kinase"/>
    <property type="match status" value="1"/>
</dbReference>
<dbReference type="AlphaFoldDB" id="A0AA94L0D5"/>
<evidence type="ECO:0000259" key="12">
    <source>
        <dbReference type="Pfam" id="PF23539"/>
    </source>
</evidence>